<name>A0A1I1EP74_9GAMM</name>
<accession>A0A1I1EP74</accession>
<evidence type="ECO:0000313" key="1">
    <source>
        <dbReference type="EMBL" id="SFB88925.1"/>
    </source>
</evidence>
<protein>
    <submittedName>
        <fullName evidence="1">Uncharacterized protein</fullName>
    </submittedName>
</protein>
<dbReference type="EMBL" id="FOLO01000002">
    <property type="protein sequence ID" value="SFB88925.1"/>
    <property type="molecule type" value="Genomic_DNA"/>
</dbReference>
<evidence type="ECO:0000313" key="2">
    <source>
        <dbReference type="Proteomes" id="UP000198862"/>
    </source>
</evidence>
<dbReference type="AlphaFoldDB" id="A0A1I1EP74"/>
<dbReference type="Proteomes" id="UP000198862">
    <property type="component" value="Unassembled WGS sequence"/>
</dbReference>
<gene>
    <name evidence="1" type="ORF">SAMN02745724_00376</name>
</gene>
<proteinExistence type="predicted"/>
<keyword evidence="2" id="KW-1185">Reference proteome</keyword>
<dbReference type="RefSeq" id="WP_177207919.1">
    <property type="nucleotide sequence ID" value="NZ_FOLO01000002.1"/>
</dbReference>
<sequence>MTNLNVSNSNQLNIETAKTVTKKQRMLAKLNSYGKKLALSGAVRSK</sequence>
<reference evidence="1 2" key="1">
    <citation type="submission" date="2016-10" db="EMBL/GenBank/DDBJ databases">
        <authorList>
            <person name="de Groot N.N."/>
        </authorList>
    </citation>
    <scope>NUCLEOTIDE SEQUENCE [LARGE SCALE GENOMIC DNA]</scope>
    <source>
        <strain evidence="1 2">DSM 6059</strain>
    </source>
</reference>
<organism evidence="1 2">
    <name type="scientific">Pseudoalteromonas denitrificans DSM 6059</name>
    <dbReference type="NCBI Taxonomy" id="1123010"/>
    <lineage>
        <taxon>Bacteria</taxon>
        <taxon>Pseudomonadati</taxon>
        <taxon>Pseudomonadota</taxon>
        <taxon>Gammaproteobacteria</taxon>
        <taxon>Alteromonadales</taxon>
        <taxon>Pseudoalteromonadaceae</taxon>
        <taxon>Pseudoalteromonas</taxon>
    </lineage>
</organism>